<evidence type="ECO:0000313" key="3">
    <source>
        <dbReference type="Proteomes" id="UP001497744"/>
    </source>
</evidence>
<dbReference type="GO" id="GO:0000175">
    <property type="term" value="F:3'-5'-RNA exonuclease activity"/>
    <property type="evidence" value="ECO:0007669"/>
    <property type="project" value="TreeGrafter"/>
</dbReference>
<keyword evidence="3" id="KW-1185">Reference proteome</keyword>
<keyword evidence="2" id="KW-0378">Hydrolase</keyword>
<evidence type="ECO:0000259" key="1">
    <source>
        <dbReference type="Pfam" id="PF03372"/>
    </source>
</evidence>
<accession>A0AAV4LZM6</accession>
<dbReference type="SUPFAM" id="SSF56219">
    <property type="entry name" value="DNase I-like"/>
    <property type="match status" value="1"/>
</dbReference>
<dbReference type="EMBL" id="BPLF01000003">
    <property type="protein sequence ID" value="GIX63974.1"/>
    <property type="molecule type" value="Genomic_DNA"/>
</dbReference>
<proteinExistence type="predicted"/>
<comment type="caution">
    <text evidence="2">The sequence shown here is derived from an EMBL/GenBank/DDBJ whole genome shotgun (WGS) entry which is preliminary data.</text>
</comment>
<dbReference type="RefSeq" id="XP_067716043.1">
    <property type="nucleotide sequence ID" value="XM_067859942.1"/>
</dbReference>
<dbReference type="PANTHER" id="PTHR12121">
    <property type="entry name" value="CARBON CATABOLITE REPRESSOR PROTEIN 4"/>
    <property type="match status" value="1"/>
</dbReference>
<name>A0AAV4LZM6_BABCB</name>
<protein>
    <submittedName>
        <fullName evidence="2">Endonuclease/exonuclease/phosphatase family domain containing protein, putative</fullName>
    </submittedName>
</protein>
<dbReference type="InterPro" id="IPR005135">
    <property type="entry name" value="Endo/exonuclease/phosphatase"/>
</dbReference>
<dbReference type="InterPro" id="IPR036691">
    <property type="entry name" value="Endo/exonu/phosph_ase_sf"/>
</dbReference>
<keyword evidence="2" id="KW-0540">Nuclease</keyword>
<dbReference type="GO" id="GO:0004519">
    <property type="term" value="F:endonuclease activity"/>
    <property type="evidence" value="ECO:0007669"/>
    <property type="project" value="UniProtKB-KW"/>
</dbReference>
<dbReference type="Gene3D" id="3.60.10.10">
    <property type="entry name" value="Endonuclease/exonuclease/phosphatase"/>
    <property type="match status" value="1"/>
</dbReference>
<dbReference type="InterPro" id="IPR050410">
    <property type="entry name" value="CCR4/nocturin_mRNA_transcr"/>
</dbReference>
<dbReference type="Pfam" id="PF03372">
    <property type="entry name" value="Exo_endo_phos"/>
    <property type="match status" value="1"/>
</dbReference>
<gene>
    <name evidence="2" type="ORF">BcabD6B2_34090</name>
</gene>
<dbReference type="Proteomes" id="UP001497744">
    <property type="component" value="Unassembled WGS sequence"/>
</dbReference>
<keyword evidence="2" id="KW-0255">Endonuclease</keyword>
<evidence type="ECO:0000313" key="2">
    <source>
        <dbReference type="EMBL" id="GIX63974.1"/>
    </source>
</evidence>
<dbReference type="AlphaFoldDB" id="A0AAV4LZM6"/>
<dbReference type="GeneID" id="94195455"/>
<sequence length="647" mass="72762">MRSKPTGCIAYWTVNSRPWGGIFAALGQALTFDTVQLGHRVPFSASHHTRIRRFNRKGASCGQFKRVWVDTCNQRTVDKMATRSHDMPQQFLGNVCRGAEIKDIVTMSGSGIGRGAVMEPSVLRNSIAGTNSPTETIPAATDDFSSQSARGLAKTANPVPVLSSIDALASNLEKMYIDPVPSVRLKDDCSDTESLVERNWSCDNQRCSPQSTRCRFSYKPMKVMSFNCLARSLVDNKYVNNDREVMSWNIRKFAILDVVRHSRAEVVCLQEVDKEEYDNFFMAEFRRLGYRSVHKKKKSPKLDGVCILYLEDRFDVICHKDVEFAVHDADYNRLQVAIILALVDKRTKNVDDSGAPVRDIYIVANTHLLFNKNRGDIKFAQLCAMLSAIKEVESKCLEELGDAAADHPKPAIIMCGDFNFTPQSLLYHFLSKGYVVLRNCNVKLISGQYLMFDTTYKTEQMGHGKSGSTVGNFEGNYIPEIYGTGSSSEWVEPLELTPSLDLFTQMPDWIKRDASMRDLISNYLDAISEHSVSGAEDNANTPRVGSADEARCNKASDLFFCPFNFTSAYSTFDPGLNRCSEPAFTAFHGWQRGCVDYIWYTCDELEVESIYELPAYRDVEANGNLPNKGWPSSDHFSLVSQFKRRPV</sequence>
<reference evidence="2 3" key="1">
    <citation type="submission" date="2021-06" db="EMBL/GenBank/DDBJ databases">
        <title>Genome sequence of Babesia caballi.</title>
        <authorList>
            <person name="Yamagishi J."/>
            <person name="Kidaka T."/>
            <person name="Ochi A."/>
        </authorList>
    </citation>
    <scope>NUCLEOTIDE SEQUENCE [LARGE SCALE GENOMIC DNA]</scope>
    <source>
        <strain evidence="2">USDA-D6B2</strain>
    </source>
</reference>
<organism evidence="2 3">
    <name type="scientific">Babesia caballi</name>
    <dbReference type="NCBI Taxonomy" id="5871"/>
    <lineage>
        <taxon>Eukaryota</taxon>
        <taxon>Sar</taxon>
        <taxon>Alveolata</taxon>
        <taxon>Apicomplexa</taxon>
        <taxon>Aconoidasida</taxon>
        <taxon>Piroplasmida</taxon>
        <taxon>Babesiidae</taxon>
        <taxon>Babesia</taxon>
    </lineage>
</organism>
<dbReference type="PANTHER" id="PTHR12121:SF34">
    <property type="entry name" value="PROTEIN ANGEL"/>
    <property type="match status" value="1"/>
</dbReference>
<feature type="domain" description="Endonuclease/exonuclease/phosphatase" evidence="1">
    <location>
        <begin position="246"/>
        <end position="446"/>
    </location>
</feature>